<proteinExistence type="predicted"/>
<dbReference type="AlphaFoldDB" id="A0A9P1GBE0"/>
<dbReference type="InterPro" id="IPR013758">
    <property type="entry name" value="Topo_IIA_A/C_ab"/>
</dbReference>
<keyword evidence="4" id="KW-0547">Nucleotide-binding</keyword>
<evidence type="ECO:0000256" key="6">
    <source>
        <dbReference type="ARBA" id="ARBA00023029"/>
    </source>
</evidence>
<accession>A0A9P1GBE0</accession>
<comment type="catalytic activity">
    <reaction evidence="1 9">
        <text>ATP-dependent breakage, passage and rejoining of double-stranded DNA.</text>
        <dbReference type="EC" id="5.6.2.2"/>
    </reaction>
</comment>
<dbReference type="EMBL" id="CAMXCT030004145">
    <property type="protein sequence ID" value="CAL4795168.1"/>
    <property type="molecule type" value="Genomic_DNA"/>
</dbReference>
<evidence type="ECO:0000313" key="12">
    <source>
        <dbReference type="EMBL" id="CAL1161231.1"/>
    </source>
</evidence>
<feature type="active site" description="O-(5'-phospho-DNA)-tyrosine intermediate" evidence="9">
    <location>
        <position position="7"/>
    </location>
</feature>
<dbReference type="Proteomes" id="UP001152797">
    <property type="component" value="Unassembled WGS sequence"/>
</dbReference>
<dbReference type="GO" id="GO:0000712">
    <property type="term" value="P:resolution of meiotic recombination intermediates"/>
    <property type="evidence" value="ECO:0007669"/>
    <property type="project" value="TreeGrafter"/>
</dbReference>
<keyword evidence="13" id="KW-1185">Reference proteome</keyword>
<dbReference type="GO" id="GO:0000819">
    <property type="term" value="P:sister chromatid segregation"/>
    <property type="evidence" value="ECO:0007669"/>
    <property type="project" value="TreeGrafter"/>
</dbReference>
<keyword evidence="7 9" id="KW-0238">DNA-binding</keyword>
<feature type="non-terminal residue" evidence="11">
    <location>
        <position position="100"/>
    </location>
</feature>
<evidence type="ECO:0000256" key="3">
    <source>
        <dbReference type="ARBA" id="ARBA00012895"/>
    </source>
</evidence>
<keyword evidence="5" id="KW-0067">ATP-binding</keyword>
<evidence type="ECO:0000256" key="2">
    <source>
        <dbReference type="ARBA" id="ARBA00001946"/>
    </source>
</evidence>
<dbReference type="EC" id="5.6.2.2" evidence="3"/>
<dbReference type="InterPro" id="IPR002205">
    <property type="entry name" value="Topo_IIA_dom_A"/>
</dbReference>
<evidence type="ECO:0000256" key="5">
    <source>
        <dbReference type="ARBA" id="ARBA00022840"/>
    </source>
</evidence>
<dbReference type="GO" id="GO:0003918">
    <property type="term" value="F:DNA topoisomerase type II (double strand cut, ATP-hydrolyzing) activity"/>
    <property type="evidence" value="ECO:0007669"/>
    <property type="project" value="UniProtKB-EC"/>
</dbReference>
<gene>
    <name evidence="11" type="ORF">C1SCF055_LOCUS33378</name>
</gene>
<dbReference type="InterPro" id="IPR013760">
    <property type="entry name" value="Topo_IIA-like_dom_sf"/>
</dbReference>
<dbReference type="PANTHER" id="PTHR10169:SF38">
    <property type="entry name" value="DNA TOPOISOMERASE 2"/>
    <property type="match status" value="1"/>
</dbReference>
<evidence type="ECO:0000313" key="13">
    <source>
        <dbReference type="Proteomes" id="UP001152797"/>
    </source>
</evidence>
<dbReference type="EMBL" id="CAMXCT010004145">
    <property type="protein sequence ID" value="CAI4007856.1"/>
    <property type="molecule type" value="Genomic_DNA"/>
</dbReference>
<dbReference type="EMBL" id="CAMXCT020004145">
    <property type="protein sequence ID" value="CAL1161231.1"/>
    <property type="molecule type" value="Genomic_DNA"/>
</dbReference>
<dbReference type="GO" id="GO:0005524">
    <property type="term" value="F:ATP binding"/>
    <property type="evidence" value="ECO:0007669"/>
    <property type="project" value="UniProtKB-KW"/>
</dbReference>
<dbReference type="PANTHER" id="PTHR10169">
    <property type="entry name" value="DNA TOPOISOMERASE/GYRASE"/>
    <property type="match status" value="1"/>
</dbReference>
<comment type="cofactor">
    <cofactor evidence="2">
        <name>Mg(2+)</name>
        <dbReference type="ChEBI" id="CHEBI:18420"/>
    </cofactor>
</comment>
<feature type="domain" description="Topo IIA-type catalytic" evidence="10">
    <location>
        <begin position="1"/>
        <end position="100"/>
    </location>
</feature>
<reference evidence="11" key="1">
    <citation type="submission" date="2022-10" db="EMBL/GenBank/DDBJ databases">
        <authorList>
            <person name="Chen Y."/>
            <person name="Dougan E. K."/>
            <person name="Chan C."/>
            <person name="Rhodes N."/>
            <person name="Thang M."/>
        </authorList>
    </citation>
    <scope>NUCLEOTIDE SEQUENCE</scope>
</reference>
<dbReference type="GO" id="GO:0003677">
    <property type="term" value="F:DNA binding"/>
    <property type="evidence" value="ECO:0007669"/>
    <property type="project" value="UniProtKB-UniRule"/>
</dbReference>
<evidence type="ECO:0000259" key="10">
    <source>
        <dbReference type="PROSITE" id="PS52040"/>
    </source>
</evidence>
<sequence>DHAASRYIFTCLSKVTRCIFPEEDDAVLEHLFEEGHQIEPRFFCPIIPMVLVNGADGIGTGWSSSIPNYNPRDLISNLRLMLRGEAPVAMTPWYRGFKGN</sequence>
<evidence type="ECO:0000256" key="1">
    <source>
        <dbReference type="ARBA" id="ARBA00000185"/>
    </source>
</evidence>
<organism evidence="11">
    <name type="scientific">Cladocopium goreaui</name>
    <dbReference type="NCBI Taxonomy" id="2562237"/>
    <lineage>
        <taxon>Eukaryota</taxon>
        <taxon>Sar</taxon>
        <taxon>Alveolata</taxon>
        <taxon>Dinophyceae</taxon>
        <taxon>Suessiales</taxon>
        <taxon>Symbiodiniaceae</taxon>
        <taxon>Cladocopium</taxon>
    </lineage>
</organism>
<dbReference type="GO" id="GO:0006265">
    <property type="term" value="P:DNA topological change"/>
    <property type="evidence" value="ECO:0007669"/>
    <property type="project" value="UniProtKB-UniRule"/>
</dbReference>
<dbReference type="Gene3D" id="3.90.199.10">
    <property type="entry name" value="Topoisomerase II, domain 5"/>
    <property type="match status" value="1"/>
</dbReference>
<comment type="caution">
    <text evidence="11">The sequence shown here is derived from an EMBL/GenBank/DDBJ whole genome shotgun (WGS) entry which is preliminary data.</text>
</comment>
<keyword evidence="8 9" id="KW-0413">Isomerase</keyword>
<dbReference type="OrthoDB" id="5874881at2759"/>
<name>A0A9P1GBE0_9DINO</name>
<dbReference type="InterPro" id="IPR050634">
    <property type="entry name" value="DNA_Topoisomerase_II"/>
</dbReference>
<evidence type="ECO:0000256" key="7">
    <source>
        <dbReference type="ARBA" id="ARBA00023125"/>
    </source>
</evidence>
<evidence type="ECO:0000256" key="8">
    <source>
        <dbReference type="ARBA" id="ARBA00023235"/>
    </source>
</evidence>
<dbReference type="Pfam" id="PF00521">
    <property type="entry name" value="DNA_topoisoIV"/>
    <property type="match status" value="1"/>
</dbReference>
<reference evidence="12" key="2">
    <citation type="submission" date="2024-04" db="EMBL/GenBank/DDBJ databases">
        <authorList>
            <person name="Chen Y."/>
            <person name="Shah S."/>
            <person name="Dougan E. K."/>
            <person name="Thang M."/>
            <person name="Chan C."/>
        </authorList>
    </citation>
    <scope>NUCLEOTIDE SEQUENCE [LARGE SCALE GENOMIC DNA]</scope>
</reference>
<keyword evidence="6 9" id="KW-0799">Topoisomerase</keyword>
<dbReference type="PROSITE" id="PS52040">
    <property type="entry name" value="TOPO_IIA"/>
    <property type="match status" value="1"/>
</dbReference>
<dbReference type="SUPFAM" id="SSF56719">
    <property type="entry name" value="Type II DNA topoisomerase"/>
    <property type="match status" value="1"/>
</dbReference>
<feature type="non-terminal residue" evidence="11">
    <location>
        <position position="1"/>
    </location>
</feature>
<evidence type="ECO:0000313" key="11">
    <source>
        <dbReference type="EMBL" id="CAI4007856.1"/>
    </source>
</evidence>
<evidence type="ECO:0000256" key="4">
    <source>
        <dbReference type="ARBA" id="ARBA00022741"/>
    </source>
</evidence>
<dbReference type="GO" id="GO:0005634">
    <property type="term" value="C:nucleus"/>
    <property type="evidence" value="ECO:0007669"/>
    <property type="project" value="TreeGrafter"/>
</dbReference>
<evidence type="ECO:0000256" key="9">
    <source>
        <dbReference type="PROSITE-ProRule" id="PRU01384"/>
    </source>
</evidence>
<protein>
    <recommendedName>
        <fullName evidence="3">DNA topoisomerase (ATP-hydrolyzing)</fullName>
        <ecNumber evidence="3">5.6.2.2</ecNumber>
    </recommendedName>
</protein>